<dbReference type="Proteomes" id="UP000317593">
    <property type="component" value="Unassembled WGS sequence"/>
</dbReference>
<accession>A0A521E0M1</accession>
<dbReference type="OrthoDB" id="246859at2"/>
<keyword evidence="3" id="KW-1185">Reference proteome</keyword>
<feature type="transmembrane region" description="Helical" evidence="1">
    <location>
        <begin position="305"/>
        <end position="323"/>
    </location>
</feature>
<dbReference type="RefSeq" id="WP_142715187.1">
    <property type="nucleotide sequence ID" value="NZ_FXTH01000012.1"/>
</dbReference>
<evidence type="ECO:0000313" key="2">
    <source>
        <dbReference type="EMBL" id="SMO77513.1"/>
    </source>
</evidence>
<gene>
    <name evidence="2" type="ORF">SAMN06265218_112154</name>
</gene>
<evidence type="ECO:0008006" key="4">
    <source>
        <dbReference type="Google" id="ProtNLM"/>
    </source>
</evidence>
<feature type="transmembrane region" description="Helical" evidence="1">
    <location>
        <begin position="344"/>
        <end position="361"/>
    </location>
</feature>
<feature type="transmembrane region" description="Helical" evidence="1">
    <location>
        <begin position="86"/>
        <end position="108"/>
    </location>
</feature>
<keyword evidence="1" id="KW-0812">Transmembrane</keyword>
<feature type="transmembrane region" description="Helical" evidence="1">
    <location>
        <begin position="128"/>
        <end position="146"/>
    </location>
</feature>
<feature type="transmembrane region" description="Helical" evidence="1">
    <location>
        <begin position="282"/>
        <end position="299"/>
    </location>
</feature>
<protein>
    <recommendedName>
        <fullName evidence="4">Phosphate/sulfate permease</fullName>
    </recommendedName>
</protein>
<evidence type="ECO:0000313" key="3">
    <source>
        <dbReference type="Proteomes" id="UP000317593"/>
    </source>
</evidence>
<feature type="transmembrane region" description="Helical" evidence="1">
    <location>
        <begin position="207"/>
        <end position="224"/>
    </location>
</feature>
<feature type="transmembrane region" description="Helical" evidence="1">
    <location>
        <begin position="244"/>
        <end position="261"/>
    </location>
</feature>
<keyword evidence="1" id="KW-1133">Transmembrane helix</keyword>
<proteinExistence type="predicted"/>
<dbReference type="AlphaFoldDB" id="A0A521E0M1"/>
<organism evidence="2 3">
    <name type="scientific">Fodinibius sediminis</name>
    <dbReference type="NCBI Taxonomy" id="1214077"/>
    <lineage>
        <taxon>Bacteria</taxon>
        <taxon>Pseudomonadati</taxon>
        <taxon>Balneolota</taxon>
        <taxon>Balneolia</taxon>
        <taxon>Balneolales</taxon>
        <taxon>Balneolaceae</taxon>
        <taxon>Fodinibius</taxon>
    </lineage>
</organism>
<reference evidence="2 3" key="1">
    <citation type="submission" date="2017-05" db="EMBL/GenBank/DDBJ databases">
        <authorList>
            <person name="Varghese N."/>
            <person name="Submissions S."/>
        </authorList>
    </citation>
    <scope>NUCLEOTIDE SEQUENCE [LARGE SCALE GENOMIC DNA]</scope>
    <source>
        <strain evidence="2 3">DSM 21194</strain>
    </source>
</reference>
<sequence length="374" mass="41850">MANSRESDSASSTLSSFIPIRFYRILRKERTFLALIGLFFIITGITFPHAEIARWIGFALAGYSAISNDSIQTIGTFIASNEDKRWWVLWLFIGGIFLATVSYSWYMYDGDVSNQRLMTKGFSDAPQSFSFLQVAAPIFLLILTRMRMPVSTTFLLLSSFTASASAIGKVLVKSLSGYLLAFVVAVVVWMVISKIIKRYFVGEPHRIWTVFQWITSGTLWSVWIMQDAANIAVYLPRSLSGGEFLAFALYIFLGLGLLFYMRGDRIQKVVTEKSDVRDIRSASIIDFVYAIILYFFKIQSNIPMSTTWVFIGLLAGREIAMSFTDARGKGKPLKSSLKLVGKDAGYALFGLAVSIALAVAINPDISTDILNYFF</sequence>
<keyword evidence="1" id="KW-0472">Membrane</keyword>
<feature type="transmembrane region" description="Helical" evidence="1">
    <location>
        <begin position="31"/>
        <end position="50"/>
    </location>
</feature>
<name>A0A521E0M1_9BACT</name>
<evidence type="ECO:0000256" key="1">
    <source>
        <dbReference type="SAM" id="Phobius"/>
    </source>
</evidence>
<feature type="transmembrane region" description="Helical" evidence="1">
    <location>
        <begin position="178"/>
        <end position="195"/>
    </location>
</feature>
<dbReference type="EMBL" id="FXTH01000012">
    <property type="protein sequence ID" value="SMO77513.1"/>
    <property type="molecule type" value="Genomic_DNA"/>
</dbReference>